<dbReference type="InterPro" id="IPR024529">
    <property type="entry name" value="ECF_trnsprt_substrate-spec"/>
</dbReference>
<proteinExistence type="predicted"/>
<reference evidence="2 3" key="1">
    <citation type="journal article" date="2015" name="Genome Announc.">
        <title>Expanding the biotechnology potential of lactobacilli through comparative genomics of 213 strains and associated genera.</title>
        <authorList>
            <person name="Sun Z."/>
            <person name="Harris H.M."/>
            <person name="McCann A."/>
            <person name="Guo C."/>
            <person name="Argimon S."/>
            <person name="Zhang W."/>
            <person name="Yang X."/>
            <person name="Jeffery I.B."/>
            <person name="Cooney J.C."/>
            <person name="Kagawa T.F."/>
            <person name="Liu W."/>
            <person name="Song Y."/>
            <person name="Salvetti E."/>
            <person name="Wrobel A."/>
            <person name="Rasinkangas P."/>
            <person name="Parkhill J."/>
            <person name="Rea M.C."/>
            <person name="O'Sullivan O."/>
            <person name="Ritari J."/>
            <person name="Douillard F.P."/>
            <person name="Paul Ross R."/>
            <person name="Yang R."/>
            <person name="Briner A.E."/>
            <person name="Felis G.E."/>
            <person name="de Vos W.M."/>
            <person name="Barrangou R."/>
            <person name="Klaenhammer T.R."/>
            <person name="Caufield P.W."/>
            <person name="Cui Y."/>
            <person name="Zhang H."/>
            <person name="O'Toole P.W."/>
        </authorList>
    </citation>
    <scope>NUCLEOTIDE SEQUENCE [LARGE SCALE GENOMIC DNA]</scope>
    <source>
        <strain evidence="2 3">DSM 23365</strain>
    </source>
</reference>
<evidence type="ECO:0008006" key="4">
    <source>
        <dbReference type="Google" id="ProtNLM"/>
    </source>
</evidence>
<protein>
    <recommendedName>
        <fullName evidence="4">Integral membrane protein</fullName>
    </recommendedName>
</protein>
<dbReference type="Pfam" id="PF12822">
    <property type="entry name" value="ECF_trnsprt"/>
    <property type="match status" value="1"/>
</dbReference>
<dbReference type="AlphaFoldDB" id="A0A0R2EYD3"/>
<comment type="caution">
    <text evidence="2">The sequence shown here is derived from an EMBL/GenBank/DDBJ whole genome shotgun (WGS) entry which is preliminary data.</text>
</comment>
<keyword evidence="1" id="KW-1133">Transmembrane helix</keyword>
<dbReference type="Proteomes" id="UP000051442">
    <property type="component" value="Unassembled WGS sequence"/>
</dbReference>
<keyword evidence="3" id="KW-1185">Reference proteome</keyword>
<name>A0A0R2EYD3_9LACO</name>
<evidence type="ECO:0000256" key="1">
    <source>
        <dbReference type="SAM" id="Phobius"/>
    </source>
</evidence>
<feature type="transmembrane region" description="Helical" evidence="1">
    <location>
        <begin position="111"/>
        <end position="137"/>
    </location>
</feature>
<gene>
    <name evidence="2" type="ORF">FD14_GL001094</name>
</gene>
<dbReference type="EMBL" id="AYZM01000117">
    <property type="protein sequence ID" value="KRN21353.1"/>
    <property type="molecule type" value="Genomic_DNA"/>
</dbReference>
<accession>A0A0R2EYD3</accession>
<dbReference type="Gene3D" id="1.10.1760.20">
    <property type="match status" value="1"/>
</dbReference>
<dbReference type="GO" id="GO:0022857">
    <property type="term" value="F:transmembrane transporter activity"/>
    <property type="evidence" value="ECO:0007669"/>
    <property type="project" value="InterPro"/>
</dbReference>
<organism evidence="2 3">
    <name type="scientific">Secundilactobacillus similis DSM 23365 = JCM 2765</name>
    <dbReference type="NCBI Taxonomy" id="1423804"/>
    <lineage>
        <taxon>Bacteria</taxon>
        <taxon>Bacillati</taxon>
        <taxon>Bacillota</taxon>
        <taxon>Bacilli</taxon>
        <taxon>Lactobacillales</taxon>
        <taxon>Lactobacillaceae</taxon>
        <taxon>Secundilactobacillus</taxon>
    </lineage>
</organism>
<evidence type="ECO:0000313" key="3">
    <source>
        <dbReference type="Proteomes" id="UP000051442"/>
    </source>
</evidence>
<evidence type="ECO:0000313" key="2">
    <source>
        <dbReference type="EMBL" id="KRN21353.1"/>
    </source>
</evidence>
<sequence length="184" mass="19837">MALFFAIVIIQNVIPLLGYIPVGPFSIAIIQITVIIAAVILGPRDGTLVGLTWGLINWIRAFAWPTSPIAIYVLVNPLVSVLPRLLIGLISGWLFLKLVKGRPTDAKVWQLSLTGVVGALVNTVLVLGFMAILYYMGMLPLDKLNVDAIMPYLLGIMGTNGIPEAILSGVLVPLIAKPLLRFAK</sequence>
<feature type="transmembrane region" description="Helical" evidence="1">
    <location>
        <begin position="81"/>
        <end position="99"/>
    </location>
</feature>
<dbReference type="PATRIC" id="fig|1423804.4.peg.1176"/>
<dbReference type="STRING" id="1423804.FD14_GL001094"/>
<keyword evidence="1" id="KW-0812">Transmembrane</keyword>
<keyword evidence="1" id="KW-0472">Membrane</keyword>
<feature type="transmembrane region" description="Helical" evidence="1">
    <location>
        <begin position="25"/>
        <end position="43"/>
    </location>
</feature>
<feature type="transmembrane region" description="Helical" evidence="1">
    <location>
        <begin position="149"/>
        <end position="176"/>
    </location>
</feature>